<evidence type="ECO:0000256" key="1">
    <source>
        <dbReference type="ARBA" id="ARBA00001933"/>
    </source>
</evidence>
<keyword evidence="5" id="KW-1185">Reference proteome</keyword>
<dbReference type="PANTHER" id="PTHR43713">
    <property type="entry name" value="GLUTAMATE-1-SEMIALDEHYDE 2,1-AMINOMUTASE"/>
    <property type="match status" value="1"/>
</dbReference>
<dbReference type="Gene3D" id="3.40.640.10">
    <property type="entry name" value="Type I PLP-dependent aspartate aminotransferase-like (Major domain)"/>
    <property type="match status" value="1"/>
</dbReference>
<dbReference type="GO" id="GO:0030170">
    <property type="term" value="F:pyridoxal phosphate binding"/>
    <property type="evidence" value="ECO:0007669"/>
    <property type="project" value="InterPro"/>
</dbReference>
<keyword evidence="4" id="KW-0808">Transferase</keyword>
<dbReference type="GO" id="GO:0008483">
    <property type="term" value="F:transaminase activity"/>
    <property type="evidence" value="ECO:0007669"/>
    <property type="project" value="UniProtKB-KW"/>
</dbReference>
<comment type="cofactor">
    <cofactor evidence="1">
        <name>pyridoxal 5'-phosphate</name>
        <dbReference type="ChEBI" id="CHEBI:597326"/>
    </cofactor>
</comment>
<accession>C8RZY3</accession>
<organism evidence="4 5">
    <name type="scientific">Rhodobacter ferrooxidans</name>
    <dbReference type="NCBI Taxonomy" id="371731"/>
    <lineage>
        <taxon>Bacteria</taxon>
        <taxon>Pseudomonadati</taxon>
        <taxon>Pseudomonadota</taxon>
        <taxon>Alphaproteobacteria</taxon>
        <taxon>Rhodobacterales</taxon>
        <taxon>Rhodobacter group</taxon>
        <taxon>Rhodobacter</taxon>
    </lineage>
</organism>
<dbReference type="STRING" id="371731.Rsw2DRAFT_1361"/>
<dbReference type="InterPro" id="IPR015424">
    <property type="entry name" value="PyrdxlP-dep_Trfase"/>
</dbReference>
<evidence type="ECO:0000256" key="2">
    <source>
        <dbReference type="ARBA" id="ARBA00022898"/>
    </source>
</evidence>
<dbReference type="OrthoDB" id="9801052at2"/>
<dbReference type="InterPro" id="IPR015421">
    <property type="entry name" value="PyrdxlP-dep_Trfase_major"/>
</dbReference>
<dbReference type="RefSeq" id="WP_008029365.1">
    <property type="nucleotide sequence ID" value="NZ_ACYY01000007.1"/>
</dbReference>
<protein>
    <submittedName>
        <fullName evidence="4">Aminotransferase class-III</fullName>
    </submittedName>
</protein>
<proteinExistence type="inferred from homology"/>
<comment type="caution">
    <text evidence="4">The sequence shown here is derived from an EMBL/GenBank/DDBJ whole genome shotgun (WGS) entry which is preliminary data.</text>
</comment>
<dbReference type="PANTHER" id="PTHR43713:SF3">
    <property type="entry name" value="GLUTAMATE-1-SEMIALDEHYDE 2,1-AMINOMUTASE 1, CHLOROPLASTIC-RELATED"/>
    <property type="match status" value="1"/>
</dbReference>
<dbReference type="Pfam" id="PF00202">
    <property type="entry name" value="Aminotran_3"/>
    <property type="match status" value="1"/>
</dbReference>
<comment type="similarity">
    <text evidence="3">Belongs to the class-III pyridoxal-phosphate-dependent aminotransferase family.</text>
</comment>
<dbReference type="Proteomes" id="UP000010121">
    <property type="component" value="Unassembled WGS sequence"/>
</dbReference>
<name>C8RZY3_9RHOB</name>
<reference evidence="4 5" key="1">
    <citation type="submission" date="2009-08" db="EMBL/GenBank/DDBJ databases">
        <title>The draft genome of Rhodobacter sp. SW2.</title>
        <authorList>
            <consortium name="US DOE Joint Genome Institute (JGI-PGF)"/>
            <person name="Lucas S."/>
            <person name="Copeland A."/>
            <person name="Lapidus A."/>
            <person name="Glavina del Rio T."/>
            <person name="Tice H."/>
            <person name="Bruce D."/>
            <person name="Goodwin L."/>
            <person name="Pitluck S."/>
            <person name="Larimer F."/>
            <person name="Land M.L."/>
            <person name="Hauser L."/>
            <person name="Emerson D."/>
        </authorList>
    </citation>
    <scope>NUCLEOTIDE SEQUENCE [LARGE SCALE GENOMIC DNA]</scope>
    <source>
        <strain evidence="4 5">SW2</strain>
    </source>
</reference>
<dbReference type="Gene3D" id="3.90.1150.10">
    <property type="entry name" value="Aspartate Aminotransferase, domain 1"/>
    <property type="match status" value="1"/>
</dbReference>
<sequence length="457" mass="49210">MPAETDLIAGVRPDRLQALASRESRRYGKTRPQTRAALAAGAGAWLAGVPMHWMTDWPMPFPLLVAKAKGARLTDIDGYGLDDFCLGDTGSMFGHSPKPVARAIRKQARLGLTYMLPSEDALEAGRLLTKRFGDFRWQVATTATDANRFALRVARAVTGRPKVLVFNGCYHGTVDEAMVEMRDGKTVARQGLVGQVADLGLTATCVEFNDVAAVEAALQSGEIAAILTEPVLTNSCMVLPEAGFHDALRTLSRRYGALLILDETHTISSGLGGYGRVHSLSPDILVVGKCVAGGMPTAVWGLRPDLAERFAAYNATRPAGHSGMGTTLSGNPMQFACLRATLQDVMTQDAYDRMEKGATRLSAGLARVIDAHRAPWHVVRVGARVEFICAPGPLTNGTQAATAHHPDLEAALHLALLNRGCLIAPFHNMMLISPATRKRQIDRLIAAFDEILTHLFT</sequence>
<gene>
    <name evidence="4" type="ORF">Rsw2DRAFT_1361</name>
</gene>
<dbReference type="EMBL" id="ACYY01000007">
    <property type="protein sequence ID" value="EEW25592.1"/>
    <property type="molecule type" value="Genomic_DNA"/>
</dbReference>
<keyword evidence="4" id="KW-0032">Aminotransferase</keyword>
<evidence type="ECO:0000313" key="4">
    <source>
        <dbReference type="EMBL" id="EEW25592.1"/>
    </source>
</evidence>
<keyword evidence="2 3" id="KW-0663">Pyridoxal phosphate</keyword>
<dbReference type="SUPFAM" id="SSF53383">
    <property type="entry name" value="PLP-dependent transferases"/>
    <property type="match status" value="1"/>
</dbReference>
<evidence type="ECO:0000256" key="3">
    <source>
        <dbReference type="RuleBase" id="RU003560"/>
    </source>
</evidence>
<dbReference type="AlphaFoldDB" id="C8RZY3"/>
<dbReference type="NCBIfam" id="NF005453">
    <property type="entry name" value="PRK07046.1"/>
    <property type="match status" value="1"/>
</dbReference>
<evidence type="ECO:0000313" key="5">
    <source>
        <dbReference type="Proteomes" id="UP000010121"/>
    </source>
</evidence>
<dbReference type="eggNOG" id="COG0001">
    <property type="taxonomic scope" value="Bacteria"/>
</dbReference>
<dbReference type="InterPro" id="IPR015422">
    <property type="entry name" value="PyrdxlP-dep_Trfase_small"/>
</dbReference>
<dbReference type="InterPro" id="IPR005814">
    <property type="entry name" value="Aminotrans_3"/>
</dbReference>